<dbReference type="Proteomes" id="UP001597216">
    <property type="component" value="Unassembled WGS sequence"/>
</dbReference>
<name>A0ABW3T0U6_9CAUL</name>
<protein>
    <recommendedName>
        <fullName evidence="3">MarR family transcriptional regulator</fullName>
    </recommendedName>
</protein>
<evidence type="ECO:0000313" key="2">
    <source>
        <dbReference type="Proteomes" id="UP001597216"/>
    </source>
</evidence>
<keyword evidence="2" id="KW-1185">Reference proteome</keyword>
<dbReference type="RefSeq" id="WP_374345160.1">
    <property type="nucleotide sequence ID" value="NZ_JBHTLQ010000007.1"/>
</dbReference>
<accession>A0ABW3T0U6</accession>
<proteinExistence type="predicted"/>
<comment type="caution">
    <text evidence="1">The sequence shown here is derived from an EMBL/GenBank/DDBJ whole genome shotgun (WGS) entry which is preliminary data.</text>
</comment>
<sequence length="146" mass="15744">MRHRNAMLEALELLRAVNADFTVSQLVSLLYIADEAEPLPLPDLRRRAGMATDACWKTVQALSEMDDGSGEGLVRVDRWAMRGIVAAELTPAGRRLCAGLDEILAEARPICEPSGRGDGNELALEEGQRRFHAVLEVGLGPAGPVA</sequence>
<evidence type="ECO:0008006" key="3">
    <source>
        <dbReference type="Google" id="ProtNLM"/>
    </source>
</evidence>
<organism evidence="1 2">
    <name type="scientific">Phenylobacterium conjunctum</name>
    <dbReference type="NCBI Taxonomy" id="1298959"/>
    <lineage>
        <taxon>Bacteria</taxon>
        <taxon>Pseudomonadati</taxon>
        <taxon>Pseudomonadota</taxon>
        <taxon>Alphaproteobacteria</taxon>
        <taxon>Caulobacterales</taxon>
        <taxon>Caulobacteraceae</taxon>
        <taxon>Phenylobacterium</taxon>
    </lineage>
</organism>
<evidence type="ECO:0000313" key="1">
    <source>
        <dbReference type="EMBL" id="MFD1189867.1"/>
    </source>
</evidence>
<dbReference type="Gene3D" id="1.10.10.10">
    <property type="entry name" value="Winged helix-like DNA-binding domain superfamily/Winged helix DNA-binding domain"/>
    <property type="match status" value="1"/>
</dbReference>
<gene>
    <name evidence="1" type="ORF">ACFQ27_04685</name>
</gene>
<dbReference type="EMBL" id="JBHTLQ010000007">
    <property type="protein sequence ID" value="MFD1189867.1"/>
    <property type="molecule type" value="Genomic_DNA"/>
</dbReference>
<reference evidence="2" key="1">
    <citation type="journal article" date="2019" name="Int. J. Syst. Evol. Microbiol.">
        <title>The Global Catalogue of Microorganisms (GCM) 10K type strain sequencing project: providing services to taxonomists for standard genome sequencing and annotation.</title>
        <authorList>
            <consortium name="The Broad Institute Genomics Platform"/>
            <consortium name="The Broad Institute Genome Sequencing Center for Infectious Disease"/>
            <person name="Wu L."/>
            <person name="Ma J."/>
        </authorList>
    </citation>
    <scope>NUCLEOTIDE SEQUENCE [LARGE SCALE GENOMIC DNA]</scope>
    <source>
        <strain evidence="2">CCUG 55074</strain>
    </source>
</reference>
<dbReference type="InterPro" id="IPR036388">
    <property type="entry name" value="WH-like_DNA-bd_sf"/>
</dbReference>